<keyword evidence="8" id="KW-1185">Reference proteome</keyword>
<sequence>MSNEKDPKRFSLPAALPTIRSRIIEHMHSPKNEKEKDTESEKEIENEVFDYIVVGGGTAGLTIATRLAEDPAISVAVIEAGSKWHPFASLAESIPAADVLFVGTKEKFPGLDSLINKIPKANLLPAGIRANLSSVDWGFHTVPDPASGNQRRSYARGKCLGGGSVRNFMIYQRPTVQSLDKWANEVGDRSWAYDNFLPYYKKSVDFTPPGPSRDGNTLYSPTAFDGKAGPLNVSYPNFPQLFSEYMKAGLHEIGIPTATDFNSGTLNGSQYCSTTINGKSEKRDSSATSFLKSAMGSGRTNLHVFSSTLAKRILFDNDKKADSVIVEFKGEERALKTRKEIIISAGAFQSPQLLMVSGIGPAKHLQEFNIPVIADRPGVGQNLQDHIFFGPAYRVKVTTLTKLANNPIYLIKNLIQYFIRHTGPFTNNVADFLAWEKVPQELRPTLGEKALEELSQFPPDWPEIEYLSGAGYVGDWSGLLFKQPRDGHQYATILAALVAPLSRGSVTLSSNTTSTLPHINPRYLSSPTDQAVAVAAYKRVRQAFSTPSLSNIVVGDEFFPGKDVETDEQILECVKGSLQTVWHASCTCKMGKEADEMAVLDERCRVRGVQGVRVVDASSFPFLPPGHPQSTVCEFSFSFDWLV</sequence>
<dbReference type="InterPro" id="IPR000172">
    <property type="entry name" value="GMC_OxRdtase_N"/>
</dbReference>
<evidence type="ECO:0000259" key="6">
    <source>
        <dbReference type="PROSITE" id="PS00624"/>
    </source>
</evidence>
<dbReference type="Pfam" id="PF05199">
    <property type="entry name" value="GMC_oxred_C"/>
    <property type="match status" value="1"/>
</dbReference>
<gene>
    <name evidence="7" type="ORF">LY89DRAFT_494229</name>
</gene>
<evidence type="ECO:0000313" key="8">
    <source>
        <dbReference type="Proteomes" id="UP000070700"/>
    </source>
</evidence>
<feature type="binding site" evidence="4">
    <location>
        <begin position="628"/>
        <end position="629"/>
    </location>
    <ligand>
        <name>FAD</name>
        <dbReference type="ChEBI" id="CHEBI:57692"/>
    </ligand>
</feature>
<dbReference type="Pfam" id="PF00732">
    <property type="entry name" value="GMC_oxred_N"/>
    <property type="match status" value="1"/>
</dbReference>
<dbReference type="InterPro" id="IPR036188">
    <property type="entry name" value="FAD/NAD-bd_sf"/>
</dbReference>
<feature type="binding site" evidence="4">
    <location>
        <begin position="582"/>
        <end position="583"/>
    </location>
    <ligand>
        <name>FAD</name>
        <dbReference type="ChEBI" id="CHEBI:57692"/>
    </ligand>
</feature>
<dbReference type="InterPro" id="IPR007867">
    <property type="entry name" value="GMC_OxRtase_C"/>
</dbReference>
<evidence type="ECO:0000256" key="1">
    <source>
        <dbReference type="ARBA" id="ARBA00010790"/>
    </source>
</evidence>
<accession>A0A194XH80</accession>
<evidence type="ECO:0000256" key="3">
    <source>
        <dbReference type="PIRSR" id="PIRSR000137-1"/>
    </source>
</evidence>
<feature type="active site" description="Proton donor" evidence="3">
    <location>
        <position position="583"/>
    </location>
</feature>
<feature type="active site" description="Proton acceptor" evidence="3">
    <location>
        <position position="627"/>
    </location>
</feature>
<dbReference type="Gene3D" id="3.30.560.10">
    <property type="entry name" value="Glucose Oxidase, domain 3"/>
    <property type="match status" value="1"/>
</dbReference>
<dbReference type="GO" id="GO:0044550">
    <property type="term" value="P:secondary metabolite biosynthetic process"/>
    <property type="evidence" value="ECO:0007669"/>
    <property type="project" value="TreeGrafter"/>
</dbReference>
<comment type="similarity">
    <text evidence="1">Belongs to the GMC oxidoreductase family.</text>
</comment>
<dbReference type="GO" id="GO:0050660">
    <property type="term" value="F:flavin adenine dinucleotide binding"/>
    <property type="evidence" value="ECO:0007669"/>
    <property type="project" value="InterPro"/>
</dbReference>
<name>A0A194XH80_MOLSC</name>
<dbReference type="SUPFAM" id="SSF51905">
    <property type="entry name" value="FAD/NAD(P)-binding domain"/>
    <property type="match status" value="1"/>
</dbReference>
<evidence type="ECO:0000256" key="4">
    <source>
        <dbReference type="PIRSR" id="PIRSR000137-2"/>
    </source>
</evidence>
<dbReference type="Proteomes" id="UP000070700">
    <property type="component" value="Unassembled WGS sequence"/>
</dbReference>
<organism evidence="7 8">
    <name type="scientific">Mollisia scopiformis</name>
    <name type="common">Conifer needle endophyte fungus</name>
    <name type="synonym">Phialocephala scopiformis</name>
    <dbReference type="NCBI Taxonomy" id="149040"/>
    <lineage>
        <taxon>Eukaryota</taxon>
        <taxon>Fungi</taxon>
        <taxon>Dikarya</taxon>
        <taxon>Ascomycota</taxon>
        <taxon>Pezizomycotina</taxon>
        <taxon>Leotiomycetes</taxon>
        <taxon>Helotiales</taxon>
        <taxon>Mollisiaceae</taxon>
        <taxon>Mollisia</taxon>
    </lineage>
</organism>
<dbReference type="RefSeq" id="XP_018073920.1">
    <property type="nucleotide sequence ID" value="XM_018207920.1"/>
</dbReference>
<comment type="cofactor">
    <cofactor evidence="4">
        <name>FAD</name>
        <dbReference type="ChEBI" id="CHEBI:57692"/>
    </cofactor>
</comment>
<evidence type="ECO:0000256" key="5">
    <source>
        <dbReference type="SAM" id="MobiDB-lite"/>
    </source>
</evidence>
<dbReference type="InterPro" id="IPR012132">
    <property type="entry name" value="GMC_OxRdtase"/>
</dbReference>
<dbReference type="OrthoDB" id="269227at2759"/>
<evidence type="ECO:0000313" key="7">
    <source>
        <dbReference type="EMBL" id="KUJ19565.1"/>
    </source>
</evidence>
<dbReference type="PIRSF" id="PIRSF000137">
    <property type="entry name" value="Alcohol_oxidase"/>
    <property type="match status" value="1"/>
</dbReference>
<dbReference type="Gene3D" id="3.50.50.60">
    <property type="entry name" value="FAD/NAD(P)-binding domain"/>
    <property type="match status" value="1"/>
</dbReference>
<dbReference type="GO" id="GO:0016614">
    <property type="term" value="F:oxidoreductase activity, acting on CH-OH group of donors"/>
    <property type="evidence" value="ECO:0007669"/>
    <property type="project" value="InterPro"/>
</dbReference>
<proteinExistence type="inferred from homology"/>
<keyword evidence="4" id="KW-0285">Flavoprotein</keyword>
<evidence type="ECO:0000256" key="2">
    <source>
        <dbReference type="ARBA" id="ARBA00023180"/>
    </source>
</evidence>
<feature type="region of interest" description="Disordered" evidence="5">
    <location>
        <begin position="23"/>
        <end position="42"/>
    </location>
</feature>
<dbReference type="SUPFAM" id="SSF54373">
    <property type="entry name" value="FAD-linked reductases, C-terminal domain"/>
    <property type="match status" value="1"/>
</dbReference>
<dbReference type="EMBL" id="KQ947411">
    <property type="protein sequence ID" value="KUJ19565.1"/>
    <property type="molecule type" value="Genomic_DNA"/>
</dbReference>
<keyword evidence="4" id="KW-0274">FAD</keyword>
<keyword evidence="2" id="KW-0325">Glycoprotein</keyword>
<dbReference type="GeneID" id="28817646"/>
<dbReference type="KEGG" id="psco:LY89DRAFT_494229"/>
<reference evidence="7 8" key="1">
    <citation type="submission" date="2015-10" db="EMBL/GenBank/DDBJ databases">
        <title>Full genome of DAOMC 229536 Phialocephala scopiformis, a fungal endophyte of spruce producing the potent anti-insectan compound rugulosin.</title>
        <authorList>
            <consortium name="DOE Joint Genome Institute"/>
            <person name="Walker A.K."/>
            <person name="Frasz S.L."/>
            <person name="Seifert K.A."/>
            <person name="Miller J.D."/>
            <person name="Mondo S.J."/>
            <person name="Labutti K."/>
            <person name="Lipzen A."/>
            <person name="Dockter R."/>
            <person name="Kennedy M."/>
            <person name="Grigoriev I.V."/>
            <person name="Spatafora J.W."/>
        </authorList>
    </citation>
    <scope>NUCLEOTIDE SEQUENCE [LARGE SCALE GENOMIC DNA]</scope>
    <source>
        <strain evidence="7 8">CBS 120377</strain>
    </source>
</reference>
<dbReference type="STRING" id="149040.A0A194XH80"/>
<dbReference type="PROSITE" id="PS00624">
    <property type="entry name" value="GMC_OXRED_2"/>
    <property type="match status" value="1"/>
</dbReference>
<protein>
    <submittedName>
        <fullName evidence="7">Alcohol oxidase</fullName>
    </submittedName>
</protein>
<feature type="domain" description="Glucose-methanol-choline oxidoreductase N-terminal" evidence="6">
    <location>
        <begin position="346"/>
        <end position="360"/>
    </location>
</feature>
<dbReference type="InParanoid" id="A0A194XH80"/>
<dbReference type="PANTHER" id="PTHR11552:SF138">
    <property type="entry name" value="DEHYDROGENASE PKFF-RELATED"/>
    <property type="match status" value="1"/>
</dbReference>
<dbReference type="AlphaFoldDB" id="A0A194XH80"/>
<dbReference type="PANTHER" id="PTHR11552">
    <property type="entry name" value="GLUCOSE-METHANOL-CHOLINE GMC OXIDOREDUCTASE"/>
    <property type="match status" value="1"/>
</dbReference>